<protein>
    <submittedName>
        <fullName evidence="1">Uncharacterized protein</fullName>
    </submittedName>
</protein>
<name>A0A165H1J9_EXIGL</name>
<gene>
    <name evidence="1" type="ORF">EXIGLDRAFT_615841</name>
</gene>
<evidence type="ECO:0000313" key="2">
    <source>
        <dbReference type="Proteomes" id="UP000077266"/>
    </source>
</evidence>
<dbReference type="OrthoDB" id="3259165at2759"/>
<proteinExistence type="predicted"/>
<evidence type="ECO:0000313" key="1">
    <source>
        <dbReference type="EMBL" id="KZV91317.1"/>
    </source>
</evidence>
<dbReference type="Proteomes" id="UP000077266">
    <property type="component" value="Unassembled WGS sequence"/>
</dbReference>
<dbReference type="InParanoid" id="A0A165H1J9"/>
<keyword evidence="2" id="KW-1185">Reference proteome</keyword>
<dbReference type="AlphaFoldDB" id="A0A165H1J9"/>
<reference evidence="1 2" key="1">
    <citation type="journal article" date="2016" name="Mol. Biol. Evol.">
        <title>Comparative Genomics of Early-Diverging Mushroom-Forming Fungi Provides Insights into the Origins of Lignocellulose Decay Capabilities.</title>
        <authorList>
            <person name="Nagy L.G."/>
            <person name="Riley R."/>
            <person name="Tritt A."/>
            <person name="Adam C."/>
            <person name="Daum C."/>
            <person name="Floudas D."/>
            <person name="Sun H."/>
            <person name="Yadav J.S."/>
            <person name="Pangilinan J."/>
            <person name="Larsson K.H."/>
            <person name="Matsuura K."/>
            <person name="Barry K."/>
            <person name="Labutti K."/>
            <person name="Kuo R."/>
            <person name="Ohm R.A."/>
            <person name="Bhattacharya S.S."/>
            <person name="Shirouzu T."/>
            <person name="Yoshinaga Y."/>
            <person name="Martin F.M."/>
            <person name="Grigoriev I.V."/>
            <person name="Hibbett D.S."/>
        </authorList>
    </citation>
    <scope>NUCLEOTIDE SEQUENCE [LARGE SCALE GENOMIC DNA]</scope>
    <source>
        <strain evidence="1 2">HHB12029</strain>
    </source>
</reference>
<accession>A0A165H1J9</accession>
<feature type="non-terminal residue" evidence="1">
    <location>
        <position position="155"/>
    </location>
</feature>
<dbReference type="EMBL" id="KV426030">
    <property type="protein sequence ID" value="KZV91317.1"/>
    <property type="molecule type" value="Genomic_DNA"/>
</dbReference>
<organism evidence="1 2">
    <name type="scientific">Exidia glandulosa HHB12029</name>
    <dbReference type="NCBI Taxonomy" id="1314781"/>
    <lineage>
        <taxon>Eukaryota</taxon>
        <taxon>Fungi</taxon>
        <taxon>Dikarya</taxon>
        <taxon>Basidiomycota</taxon>
        <taxon>Agaricomycotina</taxon>
        <taxon>Agaricomycetes</taxon>
        <taxon>Auriculariales</taxon>
        <taxon>Exidiaceae</taxon>
        <taxon>Exidia</taxon>
    </lineage>
</organism>
<dbReference type="STRING" id="1314781.A0A165H1J9"/>
<sequence>MRGDAYLRTRVNARALRATIRASLRSYKFERRKIERAFRHQLMPEEKDHAQTRNLVHRRERTLGAQVRKFNALVDKIAVLVKQGKGPKRNTRLPRKLDTRKLFRLDVDDEIWQEDPGLGAQDDKLERWQTDDKVKDGIVSMLDAQRCREELERLR</sequence>